<name>A0A0K1LLZ8_9CAUD</name>
<proteinExistence type="predicted"/>
<evidence type="ECO:0000313" key="2">
    <source>
        <dbReference type="EMBL" id="AKU43258.1"/>
    </source>
</evidence>
<accession>A0A0K1LLZ8</accession>
<dbReference type="GeneID" id="26639933"/>
<sequence>MAFLDVAFPRDVAAGVVGGPERRVDIVALSSGDEERNARWKHSRRSYDAGFGIKSVDDLAEVVALFEQAGGQLHSFRFRDWSDFSSAPTSTAKPGAADVRIGTGNGTISEFQLVKRYGGLAPYVRPITKPVPGTVKVSLDGTPAATGWSVDNLTGLVTFTAPPGPGVVVRAGFLFDVPVRFDTPRLAVEMSYFAEDDGDGRGFGHVPAVPLIEVRE</sequence>
<organism evidence="2 3">
    <name type="scientific">Rhodobacter phage RcRhea</name>
    <dbReference type="NCBI Taxonomy" id="1662332"/>
    <lineage>
        <taxon>Viruses</taxon>
        <taxon>Duplodnaviria</taxon>
        <taxon>Heunggongvirae</taxon>
        <taxon>Uroviricota</taxon>
        <taxon>Caudoviricetes</taxon>
        <taxon>Cronusvirus</taxon>
        <taxon>Cronusvirus cronus</taxon>
    </lineage>
</organism>
<evidence type="ECO:0000313" key="3">
    <source>
        <dbReference type="Proteomes" id="UP000201506"/>
    </source>
</evidence>
<reference evidence="2 3" key="1">
    <citation type="journal article" date="2016" name="Genome Announc.">
        <title>Complete Genome Sequences of Five Bacteriophages That Infect Rhodobacter capsulatus.</title>
        <authorList>
            <person name="Bollivar D.W."/>
            <person name="Bernardoni B."/>
            <person name="Bockman M.R."/>
            <person name="Miller B.M."/>
            <person name="Russell D.A."/>
            <person name="Delesalle V.A."/>
            <person name="Krukonis G.P."/>
            <person name="Hatfull G.F."/>
            <person name="Cross M.R."/>
            <person name="Szewczyk M.M."/>
            <person name="Eppurath A."/>
        </authorList>
    </citation>
    <scope>NUCLEOTIDE SEQUENCE [LARGE SCALE GENOMIC DNA]</scope>
</reference>
<dbReference type="NCBIfam" id="TIGR02217">
    <property type="entry name" value="chp_TIGR02217"/>
    <property type="match status" value="1"/>
</dbReference>
<dbReference type="Pfam" id="PF09343">
    <property type="entry name" value="DUF2460"/>
    <property type="match status" value="1"/>
</dbReference>
<evidence type="ECO:0000259" key="1">
    <source>
        <dbReference type="Pfam" id="PF09343"/>
    </source>
</evidence>
<dbReference type="OrthoDB" id="14445at10239"/>
<protein>
    <submittedName>
        <fullName evidence="2">Tail protein</fullName>
    </submittedName>
</protein>
<gene>
    <name evidence="2" type="ORF">RCRHEA_14</name>
</gene>
<feature type="domain" description="DUF2460" evidence="1">
    <location>
        <begin position="5"/>
        <end position="215"/>
    </location>
</feature>
<dbReference type="RefSeq" id="YP_009213481.1">
    <property type="nucleotide sequence ID" value="NC_028954.1"/>
</dbReference>
<dbReference type="EMBL" id="KR935216">
    <property type="protein sequence ID" value="AKU43258.1"/>
    <property type="molecule type" value="Genomic_DNA"/>
</dbReference>
<dbReference type="Proteomes" id="UP000201506">
    <property type="component" value="Segment"/>
</dbReference>
<dbReference type="KEGG" id="vg:26639933"/>
<dbReference type="InterPro" id="IPR011740">
    <property type="entry name" value="DUF2460"/>
</dbReference>